<evidence type="ECO:0000313" key="2">
    <source>
        <dbReference type="EMBL" id="SEW51481.1"/>
    </source>
</evidence>
<reference evidence="3" key="1">
    <citation type="submission" date="2016-10" db="EMBL/GenBank/DDBJ databases">
        <authorList>
            <person name="Varghese N."/>
            <person name="Submissions S."/>
        </authorList>
    </citation>
    <scope>NUCLEOTIDE SEQUENCE [LARGE SCALE GENOMIC DNA]</scope>
    <source>
        <strain evidence="3">DSM 3695</strain>
    </source>
</reference>
<sequence length="300" mass="33581">MNISAITSYIDAVERQTSLYKETAFDQRMEVIDFIGFQLLDCLTALLHDTADAGQLLALRNRAEKMKAGLEAIDRQLFQHLRHTIRNTGCTGPAFKKLVGGYFDIKATPGEDAAAPGYDNLDLFLNGLSPLQTMPEPTKDLEPEMVYFQKTPARIVFELVDQVRFVKEDVFFDLGAGLGQVAILVHLLAGIRTIGVEFEPAFCHYARQAAAALNLPAVTFINTDARKADYSEGTVFFMFTPFTGEILQDVLDMLRKESLQRRIKIITYGPCTTHVASQHWLRCISPIDQHTYKLGVFHSG</sequence>
<dbReference type="AlphaFoldDB" id="A0A1I0S6Y1"/>
<dbReference type="Pfam" id="PF08123">
    <property type="entry name" value="DOT1"/>
    <property type="match status" value="1"/>
</dbReference>
<protein>
    <submittedName>
        <fullName evidence="2">Histone methylation protein DOT1</fullName>
    </submittedName>
</protein>
<dbReference type="OrthoDB" id="5495550at2"/>
<dbReference type="InterPro" id="IPR025789">
    <property type="entry name" value="DOT1_dom"/>
</dbReference>
<dbReference type="GO" id="GO:0031151">
    <property type="term" value="F:histone H3K79 methyltransferase activity"/>
    <property type="evidence" value="ECO:0007669"/>
    <property type="project" value="InterPro"/>
</dbReference>
<dbReference type="STRING" id="29529.SAMN04488122_4255"/>
<keyword evidence="3" id="KW-1185">Reference proteome</keyword>
<proteinExistence type="predicted"/>
<accession>A0A1I0S6Y1</accession>
<organism evidence="2 3">
    <name type="scientific">Chitinophaga arvensicola</name>
    <dbReference type="NCBI Taxonomy" id="29529"/>
    <lineage>
        <taxon>Bacteria</taxon>
        <taxon>Pseudomonadati</taxon>
        <taxon>Bacteroidota</taxon>
        <taxon>Chitinophagia</taxon>
        <taxon>Chitinophagales</taxon>
        <taxon>Chitinophagaceae</taxon>
        <taxon>Chitinophaga</taxon>
    </lineage>
</organism>
<evidence type="ECO:0000259" key="1">
    <source>
        <dbReference type="Pfam" id="PF08123"/>
    </source>
</evidence>
<gene>
    <name evidence="2" type="ORF">SAMN04488122_4255</name>
</gene>
<dbReference type="EMBL" id="FOJG01000002">
    <property type="protein sequence ID" value="SEW51481.1"/>
    <property type="molecule type" value="Genomic_DNA"/>
</dbReference>
<dbReference type="RefSeq" id="WP_089897810.1">
    <property type="nucleotide sequence ID" value="NZ_FOJG01000002.1"/>
</dbReference>
<name>A0A1I0S6Y1_9BACT</name>
<dbReference type="Proteomes" id="UP000199310">
    <property type="component" value="Unassembled WGS sequence"/>
</dbReference>
<dbReference type="SUPFAM" id="SSF53335">
    <property type="entry name" value="S-adenosyl-L-methionine-dependent methyltransferases"/>
    <property type="match status" value="1"/>
</dbReference>
<evidence type="ECO:0000313" key="3">
    <source>
        <dbReference type="Proteomes" id="UP000199310"/>
    </source>
</evidence>
<dbReference type="InterPro" id="IPR029063">
    <property type="entry name" value="SAM-dependent_MTases_sf"/>
</dbReference>
<dbReference type="CDD" id="cd02440">
    <property type="entry name" value="AdoMet_MTases"/>
    <property type="match status" value="1"/>
</dbReference>
<dbReference type="Gene3D" id="3.40.50.150">
    <property type="entry name" value="Vaccinia Virus protein VP39"/>
    <property type="match status" value="1"/>
</dbReference>
<feature type="domain" description="DOT1" evidence="1">
    <location>
        <begin position="154"/>
        <end position="214"/>
    </location>
</feature>